<keyword evidence="2" id="KW-1185">Reference proteome</keyword>
<organism evidence="1 2">
    <name type="scientific">Linnemannia schmuckeri</name>
    <dbReference type="NCBI Taxonomy" id="64567"/>
    <lineage>
        <taxon>Eukaryota</taxon>
        <taxon>Fungi</taxon>
        <taxon>Fungi incertae sedis</taxon>
        <taxon>Mucoromycota</taxon>
        <taxon>Mortierellomycotina</taxon>
        <taxon>Mortierellomycetes</taxon>
        <taxon>Mortierellales</taxon>
        <taxon>Mortierellaceae</taxon>
        <taxon>Linnemannia</taxon>
    </lineage>
</organism>
<protein>
    <submittedName>
        <fullName evidence="1">Uncharacterized protein</fullName>
    </submittedName>
</protein>
<feature type="non-terminal residue" evidence="1">
    <location>
        <position position="1"/>
    </location>
</feature>
<comment type="caution">
    <text evidence="1">The sequence shown here is derived from an EMBL/GenBank/DDBJ whole genome shotgun (WGS) entry which is preliminary data.</text>
</comment>
<name>A0A9P5RBZ4_9FUNG</name>
<accession>A0A9P5RBZ4</accession>
<sequence>RSAGGCTTGVPNQLYTSIKVTGVPRGYTYDLQAYSSQLGNMCAIPLDSTSNGCLNIEPESSITGATVTLYAPCGKPSICRRAIDKPPLPAIDDGLGDLHVYTNKTTHISYYVRMSEKTDRLSDDLRADEWRKYIVDNADYIEMPGEKIEPTDHLLNEPK</sequence>
<proteinExistence type="predicted"/>
<dbReference type="EMBL" id="JAAAUQ010002056">
    <property type="protein sequence ID" value="KAF9128494.1"/>
    <property type="molecule type" value="Genomic_DNA"/>
</dbReference>
<dbReference type="Proteomes" id="UP000748756">
    <property type="component" value="Unassembled WGS sequence"/>
</dbReference>
<evidence type="ECO:0000313" key="1">
    <source>
        <dbReference type="EMBL" id="KAF9128494.1"/>
    </source>
</evidence>
<gene>
    <name evidence="1" type="ORF">BG015_004330</name>
</gene>
<evidence type="ECO:0000313" key="2">
    <source>
        <dbReference type="Proteomes" id="UP000748756"/>
    </source>
</evidence>
<dbReference type="AlphaFoldDB" id="A0A9P5RBZ4"/>
<dbReference type="OrthoDB" id="10557569at2759"/>
<reference evidence="1" key="1">
    <citation type="journal article" date="2020" name="Fungal Divers.">
        <title>Resolving the Mortierellaceae phylogeny through synthesis of multi-gene phylogenetics and phylogenomics.</title>
        <authorList>
            <person name="Vandepol N."/>
            <person name="Liber J."/>
            <person name="Desiro A."/>
            <person name="Na H."/>
            <person name="Kennedy M."/>
            <person name="Barry K."/>
            <person name="Grigoriev I.V."/>
            <person name="Miller A.N."/>
            <person name="O'Donnell K."/>
            <person name="Stajich J.E."/>
            <person name="Bonito G."/>
        </authorList>
    </citation>
    <scope>NUCLEOTIDE SEQUENCE</scope>
    <source>
        <strain evidence="1">NRRL 6426</strain>
    </source>
</reference>